<accession>A0A075X8K6</accession>
<dbReference type="InterPro" id="IPR005149">
    <property type="entry name" value="Tscrpt_reg_PadR_N"/>
</dbReference>
<name>A0A075X8K6_9HYPH</name>
<dbReference type="InterPro" id="IPR052509">
    <property type="entry name" value="Metal_resp_DNA-bind_regulator"/>
</dbReference>
<dbReference type="InterPro" id="IPR036388">
    <property type="entry name" value="WH-like_DNA-bd_sf"/>
</dbReference>
<dbReference type="SUPFAM" id="SSF46785">
    <property type="entry name" value="Winged helix' DNA-binding domain"/>
    <property type="match status" value="1"/>
</dbReference>
<dbReference type="PANTHER" id="PTHR33169">
    <property type="entry name" value="PADR-FAMILY TRANSCRIPTIONAL REGULATOR"/>
    <property type="match status" value="1"/>
</dbReference>
<dbReference type="EMBL" id="KM065745">
    <property type="protein sequence ID" value="AIH15762.1"/>
    <property type="molecule type" value="Genomic_DNA"/>
</dbReference>
<organism evidence="2">
    <name type="scientific">Ochrobactrum sp. SJY1</name>
    <dbReference type="NCBI Taxonomy" id="1526653"/>
    <lineage>
        <taxon>Bacteria</taxon>
        <taxon>Pseudomonadati</taxon>
        <taxon>Pseudomonadota</taxon>
        <taxon>Alphaproteobacteria</taxon>
        <taxon>Hyphomicrobiales</taxon>
        <taxon>Brucellaceae</taxon>
        <taxon>Brucella/Ochrobactrum group</taxon>
        <taxon>Ochrobactrum</taxon>
    </lineage>
</organism>
<evidence type="ECO:0000259" key="1">
    <source>
        <dbReference type="Pfam" id="PF03551"/>
    </source>
</evidence>
<protein>
    <submittedName>
        <fullName evidence="2">Transcriptional regulator padr family</fullName>
    </submittedName>
</protein>
<evidence type="ECO:0000313" key="2">
    <source>
        <dbReference type="EMBL" id="AIH15762.1"/>
    </source>
</evidence>
<dbReference type="InterPro" id="IPR036390">
    <property type="entry name" value="WH_DNA-bd_sf"/>
</dbReference>
<sequence>MTGSQSENDALGKRHSLKMEHHDLLSGLVRLHVLHHAAEHEIYGQWMIDELASHGYRLSAGTLYPLLHKMTRDGYLTSREERDGRTVRKLYSITDKGREGLALAKERVREFTGEAMKR</sequence>
<dbReference type="Pfam" id="PF03551">
    <property type="entry name" value="PadR"/>
    <property type="match status" value="1"/>
</dbReference>
<dbReference type="PANTHER" id="PTHR33169:SF14">
    <property type="entry name" value="TRANSCRIPTIONAL REGULATOR RV3488"/>
    <property type="match status" value="1"/>
</dbReference>
<dbReference type="AlphaFoldDB" id="A0A075X8K6"/>
<proteinExistence type="predicted"/>
<reference evidence="2" key="1">
    <citation type="journal article" date="2015" name="Appl. Environ. Microbiol.">
        <title>Molecular mechanism of nicotine degradation by a newly isolated strain, Ochrobactrum sp. strain SJY1.</title>
        <authorList>
            <person name="Yu H."/>
            <person name="Tang H."/>
            <person name="Zhu X."/>
            <person name="Li Y."/>
            <person name="Xu P."/>
        </authorList>
    </citation>
    <scope>NUCLEOTIDE SEQUENCE</scope>
    <source>
        <strain evidence="2">SJY1</strain>
    </source>
</reference>
<feature type="domain" description="Transcription regulator PadR N-terminal" evidence="1">
    <location>
        <begin position="33"/>
        <end position="102"/>
    </location>
</feature>
<dbReference type="Gene3D" id="1.10.10.10">
    <property type="entry name" value="Winged helix-like DNA-binding domain superfamily/Winged helix DNA-binding domain"/>
    <property type="match status" value="1"/>
</dbReference>